<dbReference type="EMBL" id="UINC01028532">
    <property type="protein sequence ID" value="SVB09667.1"/>
    <property type="molecule type" value="Genomic_DNA"/>
</dbReference>
<gene>
    <name evidence="10" type="ORF">METZ01_LOCUS162521</name>
</gene>
<dbReference type="PANTHER" id="PTHR33908:SF11">
    <property type="entry name" value="MEMBRANE PROTEIN"/>
    <property type="match status" value="1"/>
</dbReference>
<feature type="transmembrane region" description="Helical" evidence="8">
    <location>
        <begin position="119"/>
        <end position="136"/>
    </location>
</feature>
<dbReference type="InterPro" id="IPR050297">
    <property type="entry name" value="LipidA_mod_glycosyltrf_83"/>
</dbReference>
<keyword evidence="2" id="KW-1003">Cell membrane</keyword>
<feature type="transmembrane region" description="Helical" evidence="8">
    <location>
        <begin position="343"/>
        <end position="363"/>
    </location>
</feature>
<evidence type="ECO:0000256" key="2">
    <source>
        <dbReference type="ARBA" id="ARBA00022475"/>
    </source>
</evidence>
<feature type="domain" description="Glycosyltransferase RgtA/B/C/D-like" evidence="9">
    <location>
        <begin position="37"/>
        <end position="181"/>
    </location>
</feature>
<evidence type="ECO:0000256" key="5">
    <source>
        <dbReference type="ARBA" id="ARBA00022692"/>
    </source>
</evidence>
<dbReference type="InterPro" id="IPR038731">
    <property type="entry name" value="RgtA/B/C-like"/>
</dbReference>
<evidence type="ECO:0000256" key="8">
    <source>
        <dbReference type="SAM" id="Phobius"/>
    </source>
</evidence>
<feature type="transmembrane region" description="Helical" evidence="8">
    <location>
        <begin position="375"/>
        <end position="395"/>
    </location>
</feature>
<evidence type="ECO:0000259" key="9">
    <source>
        <dbReference type="Pfam" id="PF13231"/>
    </source>
</evidence>
<evidence type="ECO:0000256" key="4">
    <source>
        <dbReference type="ARBA" id="ARBA00022679"/>
    </source>
</evidence>
<organism evidence="10">
    <name type="scientific">marine metagenome</name>
    <dbReference type="NCBI Taxonomy" id="408172"/>
    <lineage>
        <taxon>unclassified sequences</taxon>
        <taxon>metagenomes</taxon>
        <taxon>ecological metagenomes</taxon>
    </lineage>
</organism>
<evidence type="ECO:0000256" key="7">
    <source>
        <dbReference type="ARBA" id="ARBA00023136"/>
    </source>
</evidence>
<dbReference type="GO" id="GO:0016763">
    <property type="term" value="F:pentosyltransferase activity"/>
    <property type="evidence" value="ECO:0007669"/>
    <property type="project" value="TreeGrafter"/>
</dbReference>
<feature type="transmembrane region" description="Helical" evidence="8">
    <location>
        <begin position="142"/>
        <end position="158"/>
    </location>
</feature>
<dbReference type="GO" id="GO:0008610">
    <property type="term" value="P:lipid biosynthetic process"/>
    <property type="evidence" value="ECO:0007669"/>
    <property type="project" value="UniProtKB-ARBA"/>
</dbReference>
<feature type="transmembrane region" description="Helical" evidence="8">
    <location>
        <begin position="165"/>
        <end position="182"/>
    </location>
</feature>
<keyword evidence="7 8" id="KW-0472">Membrane</keyword>
<accession>A0A382B8W3</accession>
<name>A0A382B8W3_9ZZZZ</name>
<feature type="transmembrane region" description="Helical" evidence="8">
    <location>
        <begin position="291"/>
        <end position="311"/>
    </location>
</feature>
<keyword evidence="5 8" id="KW-0812">Transmembrane</keyword>
<feature type="transmembrane region" description="Helical" evidence="8">
    <location>
        <begin position="87"/>
        <end position="107"/>
    </location>
</feature>
<comment type="subcellular location">
    <subcellularLocation>
        <location evidence="1">Cell membrane</location>
        <topology evidence="1">Multi-pass membrane protein</topology>
    </subcellularLocation>
</comment>
<dbReference type="Pfam" id="PF13231">
    <property type="entry name" value="PMT_2"/>
    <property type="match status" value="1"/>
</dbReference>
<dbReference type="AlphaFoldDB" id="A0A382B8W3"/>
<keyword evidence="3" id="KW-0328">Glycosyltransferase</keyword>
<dbReference type="PANTHER" id="PTHR33908">
    <property type="entry name" value="MANNOSYLTRANSFERASE YKCB-RELATED"/>
    <property type="match status" value="1"/>
</dbReference>
<sequence length="537" mass="59879">NPLLYPMLLAGWMKVLPFEFEIDTARFRDSPRYQPEVLINLLNQLLFFIALVQVFRLGERLFDQPVAWCAALVFFGTELYWKFSTSGLPVMLLLVLFLALAKTLVRLEERGNDGVPRGGGWFAGMALWAGALAGLGGLTRYGFAWVILPVLVYLGWFLGRHRGRAVAMALLGFLLVMSPWLVRNVQLSGNLFGTAGMALYAQTDDFPRDTLERTLFYEPSKTDSGENEQDEIKQGMADHVRLGDIANKLKRNLRHLLVHELPQFSGGWFAVVCLVGLVVPFRNRSLRRLRFFMLMTLAVFALGQALGRTHLSPANSTLGELLGRSLGQGAPVAAALSVNGENLLAILGPVSFLFGAGLFFSLLDQWKVGLPEMRLAASTGLVVAASLPMIFSFLLPHPRPVADPPYHPARVKHVWNSLRGELGKDAISAGGLLMSDIPWAVAWYGDRDCVWLTRNVQPDFYTLNDQFRPIRGLYFTEATTDQRYVSRVFASNESNWERFVLAMQVEGDLPDGFPLKAVLNDFSPGQWLLFTAPEDKP</sequence>
<evidence type="ECO:0000256" key="1">
    <source>
        <dbReference type="ARBA" id="ARBA00004651"/>
    </source>
</evidence>
<feature type="non-terminal residue" evidence="10">
    <location>
        <position position="1"/>
    </location>
</feature>
<feature type="transmembrane region" description="Helical" evidence="8">
    <location>
        <begin position="261"/>
        <end position="279"/>
    </location>
</feature>
<evidence type="ECO:0000256" key="3">
    <source>
        <dbReference type="ARBA" id="ARBA00022676"/>
    </source>
</evidence>
<evidence type="ECO:0000256" key="6">
    <source>
        <dbReference type="ARBA" id="ARBA00022989"/>
    </source>
</evidence>
<dbReference type="GO" id="GO:0005886">
    <property type="term" value="C:plasma membrane"/>
    <property type="evidence" value="ECO:0007669"/>
    <property type="project" value="UniProtKB-SubCell"/>
</dbReference>
<keyword evidence="6 8" id="KW-1133">Transmembrane helix</keyword>
<protein>
    <recommendedName>
        <fullName evidence="9">Glycosyltransferase RgtA/B/C/D-like domain-containing protein</fullName>
    </recommendedName>
</protein>
<feature type="transmembrane region" description="Helical" evidence="8">
    <location>
        <begin position="37"/>
        <end position="58"/>
    </location>
</feature>
<proteinExistence type="predicted"/>
<keyword evidence="4" id="KW-0808">Transferase</keyword>
<reference evidence="10" key="1">
    <citation type="submission" date="2018-05" db="EMBL/GenBank/DDBJ databases">
        <authorList>
            <person name="Lanie J.A."/>
            <person name="Ng W.-L."/>
            <person name="Kazmierczak K.M."/>
            <person name="Andrzejewski T.M."/>
            <person name="Davidsen T.M."/>
            <person name="Wayne K.J."/>
            <person name="Tettelin H."/>
            <person name="Glass J.I."/>
            <person name="Rusch D."/>
            <person name="Podicherti R."/>
            <person name="Tsui H.-C.T."/>
            <person name="Winkler M.E."/>
        </authorList>
    </citation>
    <scope>NUCLEOTIDE SEQUENCE</scope>
</reference>
<evidence type="ECO:0000313" key="10">
    <source>
        <dbReference type="EMBL" id="SVB09667.1"/>
    </source>
</evidence>